<dbReference type="SMART" id="SM00727">
    <property type="entry name" value="STI1"/>
    <property type="match status" value="1"/>
</dbReference>
<dbReference type="GeneID" id="17294928"/>
<dbReference type="SUPFAM" id="SSF46934">
    <property type="entry name" value="UBA-like"/>
    <property type="match status" value="1"/>
</dbReference>
<accession>L1IQE1</accession>
<dbReference type="InterPro" id="IPR015496">
    <property type="entry name" value="Ubiquilin"/>
</dbReference>
<feature type="region of interest" description="Disordered" evidence="1">
    <location>
        <begin position="406"/>
        <end position="444"/>
    </location>
</feature>
<dbReference type="Gene3D" id="3.10.20.90">
    <property type="entry name" value="Phosphatidylinositol 3-kinase Catalytic Subunit, Chain A, domain 1"/>
    <property type="match status" value="1"/>
</dbReference>
<dbReference type="RefSeq" id="XP_005825084.1">
    <property type="nucleotide sequence ID" value="XM_005825027.1"/>
</dbReference>
<feature type="compositionally biased region" description="Acidic residues" evidence="1">
    <location>
        <begin position="645"/>
        <end position="660"/>
    </location>
</feature>
<dbReference type="KEGG" id="gtt:GUITHDRAFT_115658"/>
<keyword evidence="5" id="KW-1185">Reference proteome</keyword>
<dbReference type="EnsemblProtists" id="EKX38104">
    <property type="protein sequence ID" value="EKX38104"/>
    <property type="gene ID" value="GUITHDRAFT_115658"/>
</dbReference>
<dbReference type="Pfam" id="PF00627">
    <property type="entry name" value="UBA"/>
    <property type="match status" value="1"/>
</dbReference>
<dbReference type="InterPro" id="IPR029071">
    <property type="entry name" value="Ubiquitin-like_domsf"/>
</dbReference>
<sequence length="706" mass="80204">MADNLMTEKKGMEWSKLRLRGGGDATDDELMQEEARAAGDDDEEFVEVVIQNLCFGRNEELHMTLDLQAPISEIKKEIYMKYPSWVCPADQMELIWRGRELSGVNHETLQQHGLKCEEGETQIRIILRQKFLAADAMADQRMRKAASDFPSMMMPGAQDSKVIMELLKSNPQLQAMWNSNPQIRQMLSNPENLRQILPQLANAGLIPDQEDMMNMLGQDEDMNSMMQPDFGYEDEEQKRSKIASQEEIMELAKMDAAELKEKLSFRSESFKRAVMEARENLFEATEGWDRKTFRESLRTNATLARQYAQLYTERGSLEEVRKALISNRTLALQYVHLSTLLNCKRNVSAAVQPRLEQGGSTRSSAEAHRGLPLEQRGLSPAGLVAGDGNAKGITFGSLQAALEQANQELKRPAATSGSKRSLDEISAQTAEEGKNSKRAGEEDEGLKVDFGEQRFQINELARKEESLLRMLRGARRIVKVLKETGEVLAARRRVRECFMLLRGLSEAACLRELRRLSDLVSSFEPLEASDRAVLSEIGSFLQSRPIADDADEVEEVEGEQGPNDMMEEEEEQRKRERNWAECRTWLEIMIFNHEFSKQIRTLHQEDGSDCPQLLINYARMNGTEMRRQLEEDDLPYEEMEQAYKEEMEEEEGGDGEEEAAAVDPREKYSSQLLQLIEMGFEDEEANLLALIDTGGSVENAITKLVS</sequence>
<dbReference type="SMART" id="SM00165">
    <property type="entry name" value="UBA"/>
    <property type="match status" value="1"/>
</dbReference>
<dbReference type="InterPro" id="IPR006636">
    <property type="entry name" value="STI1_HS-bd"/>
</dbReference>
<evidence type="ECO:0000259" key="2">
    <source>
        <dbReference type="PROSITE" id="PS50030"/>
    </source>
</evidence>
<dbReference type="OrthoDB" id="9450922at2759"/>
<dbReference type="AlphaFoldDB" id="L1IQE1"/>
<name>L1IQE1_GUITC</name>
<dbReference type="PANTHER" id="PTHR10677:SF3">
    <property type="entry name" value="FI07626P-RELATED"/>
    <property type="match status" value="1"/>
</dbReference>
<dbReference type="EMBL" id="JH993051">
    <property type="protein sequence ID" value="EKX38104.1"/>
    <property type="molecule type" value="Genomic_DNA"/>
</dbReference>
<dbReference type="Gene3D" id="1.10.8.10">
    <property type="entry name" value="DNA helicase RuvA subunit, C-terminal domain"/>
    <property type="match status" value="1"/>
</dbReference>
<dbReference type="PANTHER" id="PTHR10677">
    <property type="entry name" value="UBIQUILIN"/>
    <property type="match status" value="1"/>
</dbReference>
<feature type="region of interest" description="Disordered" evidence="1">
    <location>
        <begin position="550"/>
        <end position="572"/>
    </location>
</feature>
<dbReference type="PaxDb" id="55529-EKX38104"/>
<proteinExistence type="predicted"/>
<evidence type="ECO:0000313" key="5">
    <source>
        <dbReference type="Proteomes" id="UP000011087"/>
    </source>
</evidence>
<dbReference type="InterPro" id="IPR009060">
    <property type="entry name" value="UBA-like_sf"/>
</dbReference>
<dbReference type="GO" id="GO:0005829">
    <property type="term" value="C:cytosol"/>
    <property type="evidence" value="ECO:0007669"/>
    <property type="project" value="TreeGrafter"/>
</dbReference>
<reference evidence="3 5" key="1">
    <citation type="journal article" date="2012" name="Nature">
        <title>Algal genomes reveal evolutionary mosaicism and the fate of nucleomorphs.</title>
        <authorList>
            <consortium name="DOE Joint Genome Institute"/>
            <person name="Curtis B.A."/>
            <person name="Tanifuji G."/>
            <person name="Burki F."/>
            <person name="Gruber A."/>
            <person name="Irimia M."/>
            <person name="Maruyama S."/>
            <person name="Arias M.C."/>
            <person name="Ball S.G."/>
            <person name="Gile G.H."/>
            <person name="Hirakawa Y."/>
            <person name="Hopkins J.F."/>
            <person name="Kuo A."/>
            <person name="Rensing S.A."/>
            <person name="Schmutz J."/>
            <person name="Symeonidi A."/>
            <person name="Elias M."/>
            <person name="Eveleigh R.J."/>
            <person name="Herman E.K."/>
            <person name="Klute M.J."/>
            <person name="Nakayama T."/>
            <person name="Obornik M."/>
            <person name="Reyes-Prieto A."/>
            <person name="Armbrust E.V."/>
            <person name="Aves S.J."/>
            <person name="Beiko R.G."/>
            <person name="Coutinho P."/>
            <person name="Dacks J.B."/>
            <person name="Durnford D.G."/>
            <person name="Fast N.M."/>
            <person name="Green B.R."/>
            <person name="Grisdale C.J."/>
            <person name="Hempel F."/>
            <person name="Henrissat B."/>
            <person name="Hoppner M.P."/>
            <person name="Ishida K."/>
            <person name="Kim E."/>
            <person name="Koreny L."/>
            <person name="Kroth P.G."/>
            <person name="Liu Y."/>
            <person name="Malik S.B."/>
            <person name="Maier U.G."/>
            <person name="McRose D."/>
            <person name="Mock T."/>
            <person name="Neilson J.A."/>
            <person name="Onodera N.T."/>
            <person name="Poole A.M."/>
            <person name="Pritham E.J."/>
            <person name="Richards T.A."/>
            <person name="Rocap G."/>
            <person name="Roy S.W."/>
            <person name="Sarai C."/>
            <person name="Schaack S."/>
            <person name="Shirato S."/>
            <person name="Slamovits C.H."/>
            <person name="Spencer D.F."/>
            <person name="Suzuki S."/>
            <person name="Worden A.Z."/>
            <person name="Zauner S."/>
            <person name="Barry K."/>
            <person name="Bell C."/>
            <person name="Bharti A.K."/>
            <person name="Crow J.A."/>
            <person name="Grimwood J."/>
            <person name="Kramer R."/>
            <person name="Lindquist E."/>
            <person name="Lucas S."/>
            <person name="Salamov A."/>
            <person name="McFadden G.I."/>
            <person name="Lane C.E."/>
            <person name="Keeling P.J."/>
            <person name="Gray M.W."/>
            <person name="Grigoriev I.V."/>
            <person name="Archibald J.M."/>
        </authorList>
    </citation>
    <scope>NUCLEOTIDE SEQUENCE</scope>
    <source>
        <strain evidence="3 5">CCMP2712</strain>
    </source>
</reference>
<dbReference type="Proteomes" id="UP000011087">
    <property type="component" value="Unassembled WGS sequence"/>
</dbReference>
<feature type="compositionally biased region" description="Basic and acidic residues" evidence="1">
    <location>
        <begin position="431"/>
        <end position="444"/>
    </location>
</feature>
<reference evidence="5" key="2">
    <citation type="submission" date="2012-11" db="EMBL/GenBank/DDBJ databases">
        <authorList>
            <person name="Kuo A."/>
            <person name="Curtis B.A."/>
            <person name="Tanifuji G."/>
            <person name="Burki F."/>
            <person name="Gruber A."/>
            <person name="Irimia M."/>
            <person name="Maruyama S."/>
            <person name="Arias M.C."/>
            <person name="Ball S.G."/>
            <person name="Gile G.H."/>
            <person name="Hirakawa Y."/>
            <person name="Hopkins J.F."/>
            <person name="Rensing S.A."/>
            <person name="Schmutz J."/>
            <person name="Symeonidi A."/>
            <person name="Elias M."/>
            <person name="Eveleigh R.J."/>
            <person name="Herman E.K."/>
            <person name="Klute M.J."/>
            <person name="Nakayama T."/>
            <person name="Obornik M."/>
            <person name="Reyes-Prieto A."/>
            <person name="Armbrust E.V."/>
            <person name="Aves S.J."/>
            <person name="Beiko R.G."/>
            <person name="Coutinho P."/>
            <person name="Dacks J.B."/>
            <person name="Durnford D.G."/>
            <person name="Fast N.M."/>
            <person name="Green B.R."/>
            <person name="Grisdale C."/>
            <person name="Hempe F."/>
            <person name="Henrissat B."/>
            <person name="Hoppner M.P."/>
            <person name="Ishida K.-I."/>
            <person name="Kim E."/>
            <person name="Koreny L."/>
            <person name="Kroth P.G."/>
            <person name="Liu Y."/>
            <person name="Malik S.-B."/>
            <person name="Maier U.G."/>
            <person name="McRose D."/>
            <person name="Mock T."/>
            <person name="Neilson J.A."/>
            <person name="Onodera N.T."/>
            <person name="Poole A.M."/>
            <person name="Pritham E.J."/>
            <person name="Richards T.A."/>
            <person name="Rocap G."/>
            <person name="Roy S.W."/>
            <person name="Sarai C."/>
            <person name="Schaack S."/>
            <person name="Shirato S."/>
            <person name="Slamovits C.H."/>
            <person name="Spencer D.F."/>
            <person name="Suzuki S."/>
            <person name="Worden A.Z."/>
            <person name="Zauner S."/>
            <person name="Barry K."/>
            <person name="Bell C."/>
            <person name="Bharti A.K."/>
            <person name="Crow J.A."/>
            <person name="Grimwood J."/>
            <person name="Kramer R."/>
            <person name="Lindquist E."/>
            <person name="Lucas S."/>
            <person name="Salamov A."/>
            <person name="McFadden G.I."/>
            <person name="Lane C.E."/>
            <person name="Keeling P.J."/>
            <person name="Gray M.W."/>
            <person name="Grigoriev I.V."/>
            <person name="Archibald J.M."/>
        </authorList>
    </citation>
    <scope>NUCLEOTIDE SEQUENCE</scope>
    <source>
        <strain evidence="5">CCMP2712</strain>
    </source>
</reference>
<dbReference type="HOGENOM" id="CLU_391027_0_0_1"/>
<dbReference type="SUPFAM" id="SSF54236">
    <property type="entry name" value="Ubiquitin-like"/>
    <property type="match status" value="1"/>
</dbReference>
<evidence type="ECO:0000256" key="1">
    <source>
        <dbReference type="SAM" id="MobiDB-lite"/>
    </source>
</evidence>
<dbReference type="Pfam" id="PF23195">
    <property type="entry name" value="UBQLN1"/>
    <property type="match status" value="1"/>
</dbReference>
<dbReference type="GO" id="GO:0031593">
    <property type="term" value="F:polyubiquitin modification-dependent protein binding"/>
    <property type="evidence" value="ECO:0007669"/>
    <property type="project" value="TreeGrafter"/>
</dbReference>
<dbReference type="InterPro" id="IPR015940">
    <property type="entry name" value="UBA"/>
</dbReference>
<organism evidence="3">
    <name type="scientific">Guillardia theta (strain CCMP2712)</name>
    <name type="common">Cryptophyte</name>
    <dbReference type="NCBI Taxonomy" id="905079"/>
    <lineage>
        <taxon>Eukaryota</taxon>
        <taxon>Cryptophyceae</taxon>
        <taxon>Pyrenomonadales</taxon>
        <taxon>Geminigeraceae</taxon>
        <taxon>Guillardia</taxon>
    </lineage>
</organism>
<evidence type="ECO:0000313" key="3">
    <source>
        <dbReference type="EMBL" id="EKX38104.1"/>
    </source>
</evidence>
<evidence type="ECO:0000313" key="4">
    <source>
        <dbReference type="EnsemblProtists" id="EKX38104"/>
    </source>
</evidence>
<gene>
    <name evidence="3" type="ORF">GUITHDRAFT_115658</name>
</gene>
<dbReference type="PROSITE" id="PS50030">
    <property type="entry name" value="UBA"/>
    <property type="match status" value="1"/>
</dbReference>
<dbReference type="GO" id="GO:0006511">
    <property type="term" value="P:ubiquitin-dependent protein catabolic process"/>
    <property type="evidence" value="ECO:0007669"/>
    <property type="project" value="TreeGrafter"/>
</dbReference>
<dbReference type="CDD" id="cd17039">
    <property type="entry name" value="Ubl_ubiquitin_like"/>
    <property type="match status" value="1"/>
</dbReference>
<feature type="region of interest" description="Disordered" evidence="1">
    <location>
        <begin position="645"/>
        <end position="666"/>
    </location>
</feature>
<reference evidence="4" key="3">
    <citation type="submission" date="2015-06" db="UniProtKB">
        <authorList>
            <consortium name="EnsemblProtists"/>
        </authorList>
    </citation>
    <scope>IDENTIFICATION</scope>
</reference>
<feature type="region of interest" description="Disordered" evidence="1">
    <location>
        <begin position="354"/>
        <end position="373"/>
    </location>
</feature>
<feature type="domain" description="UBA" evidence="2">
    <location>
        <begin position="663"/>
        <end position="706"/>
    </location>
</feature>
<protein>
    <recommendedName>
        <fullName evidence="2">UBA domain-containing protein</fullName>
    </recommendedName>
</protein>